<keyword evidence="2" id="KW-1185">Reference proteome</keyword>
<dbReference type="Proteomes" id="UP000054537">
    <property type="component" value="Unassembled WGS sequence"/>
</dbReference>
<dbReference type="EMBL" id="JRTT01000010">
    <property type="protein sequence ID" value="KHD77484.1"/>
    <property type="molecule type" value="Genomic_DNA"/>
</dbReference>
<name>A0A0A6USP7_ACTUT</name>
<dbReference type="AlphaFoldDB" id="A0A0A6USP7"/>
<dbReference type="RefSeq" id="WP_043523991.1">
    <property type="nucleotide sequence ID" value="NZ_BAABKU010000015.1"/>
</dbReference>
<dbReference type="OrthoDB" id="3483116at2"/>
<protein>
    <submittedName>
        <fullName evidence="1">Uncharacterized protein</fullName>
    </submittedName>
</protein>
<dbReference type="STRING" id="1869.MB27_10180"/>
<proteinExistence type="predicted"/>
<evidence type="ECO:0000313" key="2">
    <source>
        <dbReference type="Proteomes" id="UP000054537"/>
    </source>
</evidence>
<dbReference type="Gene3D" id="3.40.50.1820">
    <property type="entry name" value="alpha/beta hydrolase"/>
    <property type="match status" value="1"/>
</dbReference>
<evidence type="ECO:0000313" key="1">
    <source>
        <dbReference type="EMBL" id="KHD77484.1"/>
    </source>
</evidence>
<gene>
    <name evidence="1" type="ORF">MB27_10180</name>
</gene>
<comment type="caution">
    <text evidence="1">The sequence shown here is derived from an EMBL/GenBank/DDBJ whole genome shotgun (WGS) entry which is preliminary data.</text>
</comment>
<dbReference type="SUPFAM" id="SSF53474">
    <property type="entry name" value="alpha/beta-Hydrolases"/>
    <property type="match status" value="1"/>
</dbReference>
<accession>A0A0A6USP7</accession>
<organism evidence="1 2">
    <name type="scientific">Actinoplanes utahensis</name>
    <dbReference type="NCBI Taxonomy" id="1869"/>
    <lineage>
        <taxon>Bacteria</taxon>
        <taxon>Bacillati</taxon>
        <taxon>Actinomycetota</taxon>
        <taxon>Actinomycetes</taxon>
        <taxon>Micromonosporales</taxon>
        <taxon>Micromonosporaceae</taxon>
        <taxon>Actinoplanes</taxon>
    </lineage>
</organism>
<reference evidence="1 2" key="1">
    <citation type="submission" date="2014-10" db="EMBL/GenBank/DDBJ databases">
        <title>Draft genome sequence of Actinoplanes utahensis NRRL 12052.</title>
        <authorList>
            <person name="Velasco-Bucheli B."/>
            <person name="del Cerro C."/>
            <person name="Hormigo D."/>
            <person name="Garcia J.L."/>
            <person name="Acebal C."/>
            <person name="Arroyo M."/>
            <person name="de la Mata I."/>
        </authorList>
    </citation>
    <scope>NUCLEOTIDE SEQUENCE [LARGE SCALE GENOMIC DNA]</scope>
    <source>
        <strain evidence="1 2">NRRL 12052</strain>
    </source>
</reference>
<sequence>MATIVYVHGNGNKIPSAPLKRQWDQALFGRDMGTASRMAYWAPVSHARALPPFAADEVEQLPETTPETTDPPETFVAGVMREVDSAGPQTTTEHLESWLRDLTYTADALIEGENTAPPVTSPFEALPLPRALRRAAFREMVKRTFKDVYAYFFGGRGDAMRQVVREALSGAGGPVVVIGHSLGSIIAYDVLREQGLRDRDVPLLVTAGSPLGVTEVQDLVARPLQVPSPVRSWRNVSDFRDLVALDHTIRPEFSPADRCADFSVTNTSWNHHGIGEYLSSTAVRRPVLEIFRE</sequence>
<dbReference type="InterPro" id="IPR029058">
    <property type="entry name" value="AB_hydrolase_fold"/>
</dbReference>
<dbReference type="eggNOG" id="COG1404">
    <property type="taxonomic scope" value="Bacteria"/>
</dbReference>